<dbReference type="GO" id="GO:1901678">
    <property type="term" value="P:iron coordination entity transport"/>
    <property type="evidence" value="ECO:0007669"/>
    <property type="project" value="UniProtKB-ARBA"/>
</dbReference>
<evidence type="ECO:0000256" key="3">
    <source>
        <dbReference type="ARBA" id="ARBA00022448"/>
    </source>
</evidence>
<keyword evidence="8" id="KW-1185">Reference proteome</keyword>
<evidence type="ECO:0000313" key="7">
    <source>
        <dbReference type="EMBL" id="OAB45331.1"/>
    </source>
</evidence>
<dbReference type="PROSITE" id="PS51257">
    <property type="entry name" value="PROKAR_LIPOPROTEIN"/>
    <property type="match status" value="1"/>
</dbReference>
<dbReference type="InterPro" id="IPR002491">
    <property type="entry name" value="ABC_transptr_periplasmic_BD"/>
</dbReference>
<comment type="subcellular location">
    <subcellularLocation>
        <location evidence="1">Cell envelope</location>
    </subcellularLocation>
</comment>
<dbReference type="Pfam" id="PF01497">
    <property type="entry name" value="Peripla_BP_2"/>
    <property type="match status" value="1"/>
</dbReference>
<dbReference type="PANTHER" id="PTHR30532:SF26">
    <property type="entry name" value="IRON(3+)-HYDROXAMATE-BINDING PROTEIN FHUD"/>
    <property type="match status" value="1"/>
</dbReference>
<feature type="domain" description="Fe/B12 periplasmic-binding" evidence="6">
    <location>
        <begin position="80"/>
        <end position="336"/>
    </location>
</feature>
<organism evidence="7 8">
    <name type="scientific">Paenibacillus glacialis</name>
    <dbReference type="NCBI Taxonomy" id="494026"/>
    <lineage>
        <taxon>Bacteria</taxon>
        <taxon>Bacillati</taxon>
        <taxon>Bacillota</taxon>
        <taxon>Bacilli</taxon>
        <taxon>Bacillales</taxon>
        <taxon>Paenibacillaceae</taxon>
        <taxon>Paenibacillus</taxon>
    </lineage>
</organism>
<keyword evidence="3" id="KW-0813">Transport</keyword>
<evidence type="ECO:0000256" key="2">
    <source>
        <dbReference type="ARBA" id="ARBA00008814"/>
    </source>
</evidence>
<dbReference type="GO" id="GO:0030288">
    <property type="term" value="C:outer membrane-bounded periplasmic space"/>
    <property type="evidence" value="ECO:0007669"/>
    <property type="project" value="TreeGrafter"/>
</dbReference>
<dbReference type="SUPFAM" id="SSF53807">
    <property type="entry name" value="Helical backbone' metal receptor"/>
    <property type="match status" value="1"/>
</dbReference>
<dbReference type="RefSeq" id="WP_068528757.1">
    <property type="nucleotide sequence ID" value="NZ_LVJH01000003.1"/>
</dbReference>
<dbReference type="AlphaFoldDB" id="A0A168N308"/>
<comment type="similarity">
    <text evidence="2">Belongs to the bacterial solute-binding protein 8 family.</text>
</comment>
<evidence type="ECO:0000256" key="4">
    <source>
        <dbReference type="ARBA" id="ARBA00022729"/>
    </source>
</evidence>
<evidence type="ECO:0000256" key="1">
    <source>
        <dbReference type="ARBA" id="ARBA00004196"/>
    </source>
</evidence>
<feature type="compositionally biased region" description="Polar residues" evidence="5">
    <location>
        <begin position="34"/>
        <end position="44"/>
    </location>
</feature>
<name>A0A168N308_9BACL</name>
<sequence length="336" mass="36888">MKKARYMVVLIALISLMGVMLIGCTGGSKDENIASESMNGNSADSKTDAAKGSSDVSDNEVSRSYTDYKGHVVDIPTAPQRVIFAGETTGDLLEIGIQPIGVLGVSIKDALYENELTQVEDVGFPINLEKVISLNPDLILIADTDEKGYESLTKIAPTIMFDTFASLDERMIELGDIFGKQQEATDWLNIYNAKAEEIWKQLYEKVLKPGETASVFTYYPGDRLFIMAQAGFPQLLYGKGGMKPTDPIQEVLDAGEGFRQISAEELGKFAGDYIFILNPIDSEAEKSTEELLASPIWKGLPAVKNGHVYRLDINKASSDAFTREYMLNELPKLLGN</sequence>
<dbReference type="PROSITE" id="PS50983">
    <property type="entry name" value="FE_B12_PBP"/>
    <property type="match status" value="1"/>
</dbReference>
<dbReference type="Gene3D" id="3.40.50.1980">
    <property type="entry name" value="Nitrogenase molybdenum iron protein domain"/>
    <property type="match status" value="2"/>
</dbReference>
<evidence type="ECO:0000256" key="5">
    <source>
        <dbReference type="SAM" id="MobiDB-lite"/>
    </source>
</evidence>
<dbReference type="EMBL" id="LVJH01000003">
    <property type="protein sequence ID" value="OAB45331.1"/>
    <property type="molecule type" value="Genomic_DNA"/>
</dbReference>
<accession>A0A168N308</accession>
<gene>
    <name evidence="7" type="ORF">PGLA_03510</name>
</gene>
<dbReference type="OrthoDB" id="2660924at2"/>
<dbReference type="STRING" id="494026.PGLA_03510"/>
<dbReference type="InterPro" id="IPR051313">
    <property type="entry name" value="Bact_iron-sidero_bind"/>
</dbReference>
<protein>
    <submittedName>
        <fullName evidence="7">Ferrichrome ABC transporter substrate-binding protein</fullName>
    </submittedName>
</protein>
<reference evidence="7 8" key="1">
    <citation type="submission" date="2016-03" db="EMBL/GenBank/DDBJ databases">
        <title>Draft genome sequence of Paenibacillus glacialis DSM 22343.</title>
        <authorList>
            <person name="Shin S.-K."/>
            <person name="Yi H."/>
        </authorList>
    </citation>
    <scope>NUCLEOTIDE SEQUENCE [LARGE SCALE GENOMIC DNA]</scope>
    <source>
        <strain evidence="7 8">DSM 22343</strain>
    </source>
</reference>
<dbReference type="PANTHER" id="PTHR30532">
    <property type="entry name" value="IRON III DICITRATE-BINDING PERIPLASMIC PROTEIN"/>
    <property type="match status" value="1"/>
</dbReference>
<dbReference type="Proteomes" id="UP000076967">
    <property type="component" value="Unassembled WGS sequence"/>
</dbReference>
<feature type="region of interest" description="Disordered" evidence="5">
    <location>
        <begin position="33"/>
        <end position="61"/>
    </location>
</feature>
<evidence type="ECO:0000313" key="8">
    <source>
        <dbReference type="Proteomes" id="UP000076967"/>
    </source>
</evidence>
<keyword evidence="4" id="KW-0732">Signal</keyword>
<comment type="caution">
    <text evidence="7">The sequence shown here is derived from an EMBL/GenBank/DDBJ whole genome shotgun (WGS) entry which is preliminary data.</text>
</comment>
<evidence type="ECO:0000259" key="6">
    <source>
        <dbReference type="PROSITE" id="PS50983"/>
    </source>
</evidence>
<proteinExistence type="inferred from homology"/>